<sequence length="75" mass="8429">MSATMTVRPPQEIQDRYAALARATGRPRSFYINRALEDSIDELEEIYGVLHDLEEYRAGRLKALSADEARSACGL</sequence>
<comment type="caution">
    <text evidence="1">The sequence shown here is derived from an EMBL/GenBank/DDBJ whole genome shotgun (WGS) entry which is preliminary data.</text>
</comment>
<dbReference type="InterPro" id="IPR010985">
    <property type="entry name" value="Ribbon_hlx_hlx"/>
</dbReference>
<dbReference type="SUPFAM" id="SSF47598">
    <property type="entry name" value="Ribbon-helix-helix"/>
    <property type="match status" value="1"/>
</dbReference>
<reference evidence="1 2" key="1">
    <citation type="submission" date="2024-01" db="EMBL/GenBank/DDBJ databases">
        <title>novel species in genus Adlercreutzia.</title>
        <authorList>
            <person name="Liu X."/>
        </authorList>
    </citation>
    <scope>NUCLEOTIDE SEQUENCE [LARGE SCALE GENOMIC DNA]</scope>
    <source>
        <strain evidence="1 2">R7</strain>
    </source>
</reference>
<name>A0ABU6IJN2_9ACTN</name>
<accession>A0ABU6IJN2</accession>
<dbReference type="EMBL" id="JAYMFF010000019">
    <property type="protein sequence ID" value="MEC4176670.1"/>
    <property type="molecule type" value="Genomic_DNA"/>
</dbReference>
<keyword evidence="2" id="KW-1185">Reference proteome</keyword>
<organism evidence="1 2">
    <name type="scientific">Adlercreutzia wanghongyangiae</name>
    <dbReference type="NCBI Taxonomy" id="3111451"/>
    <lineage>
        <taxon>Bacteria</taxon>
        <taxon>Bacillati</taxon>
        <taxon>Actinomycetota</taxon>
        <taxon>Coriobacteriia</taxon>
        <taxon>Eggerthellales</taxon>
        <taxon>Eggerthellaceae</taxon>
        <taxon>Adlercreutzia</taxon>
    </lineage>
</organism>
<gene>
    <name evidence="1" type="ORF">VIN30_09455</name>
</gene>
<dbReference type="Proteomes" id="UP001349994">
    <property type="component" value="Unassembled WGS sequence"/>
</dbReference>
<proteinExistence type="predicted"/>
<evidence type="ECO:0000313" key="1">
    <source>
        <dbReference type="EMBL" id="MEC4176670.1"/>
    </source>
</evidence>
<evidence type="ECO:0000313" key="2">
    <source>
        <dbReference type="Proteomes" id="UP001349994"/>
    </source>
</evidence>
<dbReference type="RefSeq" id="WP_326424144.1">
    <property type="nucleotide sequence ID" value="NZ_JAYMFF010000019.1"/>
</dbReference>
<protein>
    <submittedName>
        <fullName evidence="1">Antitoxin</fullName>
    </submittedName>
</protein>